<evidence type="ECO:0000313" key="1">
    <source>
        <dbReference type="EMBL" id="PRX44752.1"/>
    </source>
</evidence>
<dbReference type="OrthoDB" id="3290597at2"/>
<dbReference type="RefSeq" id="WP_106181393.1">
    <property type="nucleotide sequence ID" value="NZ_PVNH01000011.1"/>
</dbReference>
<dbReference type="Proteomes" id="UP000238362">
    <property type="component" value="Unassembled WGS sequence"/>
</dbReference>
<reference evidence="1 2" key="1">
    <citation type="submission" date="2018-03" db="EMBL/GenBank/DDBJ databases">
        <title>Genomic Encyclopedia of Type Strains, Phase III (KMG-III): the genomes of soil and plant-associated and newly described type strains.</title>
        <authorList>
            <person name="Whitman W."/>
        </authorList>
    </citation>
    <scope>NUCLEOTIDE SEQUENCE [LARGE SCALE GENOMIC DNA]</scope>
    <source>
        <strain evidence="1 2">CGMCC 4.7125</strain>
    </source>
</reference>
<gene>
    <name evidence="1" type="ORF">B0I33_111267</name>
</gene>
<sequence>MSDPGRYAALHAIGRAVLAELARDYAVTTETTTEPDGRGGPAPAVRLVPADRDAAPLTMVFDGRPALRVRLGGTELTLPHCRCDACAETVEECAAELRTHVTALTAGTFGERLVRDGGWWHERWYRAGDEKGSSRTRLRRAERAALRERLPGGERRWAPWPRRTR</sequence>
<proteinExistence type="predicted"/>
<organism evidence="1 2">
    <name type="scientific">Prauserella shujinwangii</name>
    <dbReference type="NCBI Taxonomy" id="1453103"/>
    <lineage>
        <taxon>Bacteria</taxon>
        <taxon>Bacillati</taxon>
        <taxon>Actinomycetota</taxon>
        <taxon>Actinomycetes</taxon>
        <taxon>Pseudonocardiales</taxon>
        <taxon>Pseudonocardiaceae</taxon>
        <taxon>Prauserella</taxon>
    </lineage>
</organism>
<comment type="caution">
    <text evidence="1">The sequence shown here is derived from an EMBL/GenBank/DDBJ whole genome shotgun (WGS) entry which is preliminary data.</text>
</comment>
<dbReference type="Pfam" id="PF19736">
    <property type="entry name" value="DUF6226"/>
    <property type="match status" value="1"/>
</dbReference>
<keyword evidence="2" id="KW-1185">Reference proteome</keyword>
<dbReference type="InterPro" id="IPR045773">
    <property type="entry name" value="DUF6226"/>
</dbReference>
<accession>A0A2T0LNI4</accession>
<name>A0A2T0LNI4_9PSEU</name>
<dbReference type="AlphaFoldDB" id="A0A2T0LNI4"/>
<dbReference type="EMBL" id="PVNH01000011">
    <property type="protein sequence ID" value="PRX44752.1"/>
    <property type="molecule type" value="Genomic_DNA"/>
</dbReference>
<protein>
    <submittedName>
        <fullName evidence="1">Uncharacterized protein</fullName>
    </submittedName>
</protein>
<evidence type="ECO:0000313" key="2">
    <source>
        <dbReference type="Proteomes" id="UP000238362"/>
    </source>
</evidence>